<organism evidence="3 4">
    <name type="scientific">Aureimonas ureilytica</name>
    <dbReference type="NCBI Taxonomy" id="401562"/>
    <lineage>
        <taxon>Bacteria</taxon>
        <taxon>Pseudomonadati</taxon>
        <taxon>Pseudomonadota</taxon>
        <taxon>Alphaproteobacteria</taxon>
        <taxon>Hyphomicrobiales</taxon>
        <taxon>Aurantimonadaceae</taxon>
        <taxon>Aureimonas</taxon>
    </lineage>
</organism>
<feature type="transmembrane region" description="Helical" evidence="1">
    <location>
        <begin position="232"/>
        <end position="252"/>
    </location>
</feature>
<dbReference type="PANTHER" id="PTHR23028:SF53">
    <property type="entry name" value="ACYL_TRANSF_3 DOMAIN-CONTAINING PROTEIN"/>
    <property type="match status" value="1"/>
</dbReference>
<feature type="transmembrane region" description="Helical" evidence="1">
    <location>
        <begin position="146"/>
        <end position="162"/>
    </location>
</feature>
<evidence type="ECO:0000313" key="3">
    <source>
        <dbReference type="EMBL" id="KTQ94983.1"/>
    </source>
</evidence>
<sequence>MFAFLVFVFHVQNSGLTPLFGSERLSSLLAPLVFGVELFFALSGFVIVGTLARASRPWFFLIDRLTRIYPVLWVGVLTVVALSLLSGREAPATYQGWTLALYTLANMAGLPNLIPVPLFLAPAWTLSYELCFYILGSIYLVARRRWAMNLFPLLLILSLPIINTHPRTLFFLSGILVATGYGRFLRIPGIEKMPALALLVFLWSWSSAWTYYIEALQPPSYTLVGWMTDPHILYVVIAFASATLFLDALVRGAGWESTFLRSRLALYFGTISYSFYLWHPVVMALVKAGLKGTGLLAIAGSLSQLLLFLAALPPSIVVAHASQRWLERDLTHFIRRKLRREAQVSARPVQVEAI</sequence>
<dbReference type="STRING" id="401562.NS365_04475"/>
<dbReference type="GO" id="GO:0016747">
    <property type="term" value="F:acyltransferase activity, transferring groups other than amino-acyl groups"/>
    <property type="evidence" value="ECO:0007669"/>
    <property type="project" value="InterPro"/>
</dbReference>
<evidence type="ECO:0000259" key="2">
    <source>
        <dbReference type="Pfam" id="PF01757"/>
    </source>
</evidence>
<protein>
    <recommendedName>
        <fullName evidence="2">Acyltransferase 3 domain-containing protein</fullName>
    </recommendedName>
</protein>
<dbReference type="GO" id="GO:0000271">
    <property type="term" value="P:polysaccharide biosynthetic process"/>
    <property type="evidence" value="ECO:0007669"/>
    <property type="project" value="TreeGrafter"/>
</dbReference>
<dbReference type="PANTHER" id="PTHR23028">
    <property type="entry name" value="ACETYLTRANSFERASE"/>
    <property type="match status" value="1"/>
</dbReference>
<feature type="transmembrane region" description="Helical" evidence="1">
    <location>
        <begin position="193"/>
        <end position="212"/>
    </location>
</feature>
<dbReference type="InterPro" id="IPR050879">
    <property type="entry name" value="Acyltransferase_3"/>
</dbReference>
<evidence type="ECO:0000256" key="1">
    <source>
        <dbReference type="SAM" id="Phobius"/>
    </source>
</evidence>
<dbReference type="GO" id="GO:0016020">
    <property type="term" value="C:membrane"/>
    <property type="evidence" value="ECO:0007669"/>
    <property type="project" value="TreeGrafter"/>
</dbReference>
<reference evidence="3 4" key="1">
    <citation type="journal article" date="2016" name="Front. Microbiol.">
        <title>Genomic Resource of Rice Seed Associated Bacteria.</title>
        <authorList>
            <person name="Midha S."/>
            <person name="Bansal K."/>
            <person name="Sharma S."/>
            <person name="Kumar N."/>
            <person name="Patil P.P."/>
            <person name="Chaudhry V."/>
            <person name="Patil P.B."/>
        </authorList>
    </citation>
    <scope>NUCLEOTIDE SEQUENCE [LARGE SCALE GENOMIC DNA]</scope>
    <source>
        <strain evidence="3 4">NS226</strain>
    </source>
</reference>
<feature type="transmembrane region" description="Helical" evidence="1">
    <location>
        <begin position="298"/>
        <end position="319"/>
    </location>
</feature>
<dbReference type="PATRIC" id="fig|401562.3.peg.2342"/>
<feature type="domain" description="Acyltransferase 3" evidence="2">
    <location>
        <begin position="3"/>
        <end position="319"/>
    </location>
</feature>
<dbReference type="Pfam" id="PF01757">
    <property type="entry name" value="Acyl_transf_3"/>
    <property type="match status" value="1"/>
</dbReference>
<comment type="caution">
    <text evidence="3">The sequence shown here is derived from an EMBL/GenBank/DDBJ whole genome shotgun (WGS) entry which is preliminary data.</text>
</comment>
<feature type="transmembrane region" description="Helical" evidence="1">
    <location>
        <begin position="114"/>
        <end position="134"/>
    </location>
</feature>
<feature type="transmembrane region" description="Helical" evidence="1">
    <location>
        <begin position="68"/>
        <end position="87"/>
    </location>
</feature>
<evidence type="ECO:0000313" key="4">
    <source>
        <dbReference type="Proteomes" id="UP000078272"/>
    </source>
</evidence>
<feature type="transmembrane region" description="Helical" evidence="1">
    <location>
        <begin position="168"/>
        <end position="186"/>
    </location>
</feature>
<keyword evidence="1" id="KW-0812">Transmembrane</keyword>
<dbReference type="AlphaFoldDB" id="A0A175R7P4"/>
<dbReference type="Proteomes" id="UP000078272">
    <property type="component" value="Unassembled WGS sequence"/>
</dbReference>
<dbReference type="EMBL" id="LDPZ01000026">
    <property type="protein sequence ID" value="KTQ94983.1"/>
    <property type="molecule type" value="Genomic_DNA"/>
</dbReference>
<gene>
    <name evidence="3" type="ORF">NS226_13715</name>
</gene>
<proteinExistence type="predicted"/>
<feature type="transmembrane region" description="Helical" evidence="1">
    <location>
        <begin position="264"/>
        <end position="286"/>
    </location>
</feature>
<keyword evidence="1" id="KW-0472">Membrane</keyword>
<feature type="transmembrane region" description="Helical" evidence="1">
    <location>
        <begin position="29"/>
        <end position="48"/>
    </location>
</feature>
<name>A0A175R7P4_9HYPH</name>
<keyword evidence="1" id="KW-1133">Transmembrane helix</keyword>
<dbReference type="InterPro" id="IPR002656">
    <property type="entry name" value="Acyl_transf_3_dom"/>
</dbReference>
<accession>A0A175R7P4</accession>